<organism evidence="7">
    <name type="scientific">Lepeophtheirus salmonis</name>
    <name type="common">Salmon louse</name>
    <name type="synonym">Caligus salmonis</name>
    <dbReference type="NCBI Taxonomy" id="72036"/>
    <lineage>
        <taxon>Eukaryota</taxon>
        <taxon>Metazoa</taxon>
        <taxon>Ecdysozoa</taxon>
        <taxon>Arthropoda</taxon>
        <taxon>Crustacea</taxon>
        <taxon>Multicrustacea</taxon>
        <taxon>Hexanauplia</taxon>
        <taxon>Copepoda</taxon>
        <taxon>Siphonostomatoida</taxon>
        <taxon>Caligidae</taxon>
        <taxon>Lepeophtheirus</taxon>
    </lineage>
</organism>
<evidence type="ECO:0000259" key="6">
    <source>
        <dbReference type="PROSITE" id="PS50026"/>
    </source>
</evidence>
<dbReference type="Gene3D" id="2.10.25.10">
    <property type="entry name" value="Laminin"/>
    <property type="match status" value="1"/>
</dbReference>
<dbReference type="EMBL" id="HACA01021318">
    <property type="protein sequence ID" value="CDW38679.1"/>
    <property type="molecule type" value="Transcribed_RNA"/>
</dbReference>
<dbReference type="Pfam" id="PF25020">
    <property type="entry name" value="TTR_TEN1-4"/>
    <property type="match status" value="1"/>
</dbReference>
<dbReference type="InterPro" id="IPR051216">
    <property type="entry name" value="Teneurin"/>
</dbReference>
<dbReference type="InterPro" id="IPR000742">
    <property type="entry name" value="EGF"/>
</dbReference>
<dbReference type="GO" id="GO:0008045">
    <property type="term" value="P:motor neuron axon guidance"/>
    <property type="evidence" value="ECO:0007669"/>
    <property type="project" value="TreeGrafter"/>
</dbReference>
<feature type="chain" id="PRO_5013456379" description="EGF-like domain-containing protein" evidence="5">
    <location>
        <begin position="24"/>
        <end position="2262"/>
    </location>
</feature>
<dbReference type="Pfam" id="PF25023">
    <property type="entry name" value="TEN_YD-shell"/>
    <property type="match status" value="2"/>
</dbReference>
<dbReference type="CDD" id="cd00054">
    <property type="entry name" value="EGF_CA"/>
    <property type="match status" value="1"/>
</dbReference>
<dbReference type="CDD" id="cd00053">
    <property type="entry name" value="EGF"/>
    <property type="match status" value="1"/>
</dbReference>
<dbReference type="Pfam" id="PF25021">
    <property type="entry name" value="TEN_NHL"/>
    <property type="match status" value="1"/>
</dbReference>
<evidence type="ECO:0000256" key="5">
    <source>
        <dbReference type="SAM" id="SignalP"/>
    </source>
</evidence>
<dbReference type="PROSITE" id="PS01186">
    <property type="entry name" value="EGF_2"/>
    <property type="match status" value="1"/>
</dbReference>
<dbReference type="PANTHER" id="PTHR11219">
    <property type="entry name" value="TENEURIN AND N-ACETYLGLUCOSAMINE-1-PHOSPHODIESTER ALPHA-N-ACETYLGLUCOSAMINIDASE"/>
    <property type="match status" value="1"/>
</dbReference>
<proteinExistence type="predicted"/>
<evidence type="ECO:0000256" key="2">
    <source>
        <dbReference type="ARBA" id="ARBA00022737"/>
    </source>
</evidence>
<dbReference type="SUPFAM" id="SSF101898">
    <property type="entry name" value="NHL repeat"/>
    <property type="match status" value="1"/>
</dbReference>
<sequence length="2262" mass="256275">MWCTGRMFLMIFLLNKLIVCVGSSGPLEGKDYILGESTTTSTTTILSINSTISSQDTTILPEIVEIIRLDSNQTLEDLLYSTVTNNSSDILTELTTTQTITSTTYHSTVETTFTTPEIESTNQFVFLEGSGVQEDISYEDTYDSMGVVNDSVLSLDPVTNETLSLNKTKEDKSSSIGSFIDFFINKVKQFVHNDTQSYHDETMDYSLDYPDESHESLFNITAHVTPSSSSSSITNEGASHIVPNEITSSILFTEESTTATGFKKESTTSTVFREESTLPSFMPTAAYFQSTPLGVDSLEITPSPSTKSPEFRFVFPAEDEETTLSFRSEESVLVNEAGVPTLCISYVDTLRNTFVRQINELLTNTSASCIEYSKKPSKEEEPCTCQTPTTSTTTTTTSSITTTTIEATTTTSTTTTSTTKLEEVIHSIAENSSLNILLECHESYSAQLVNLNYEIQVISSSSLLILNQFGRLPTLKSHEDIRLSTSNITTIRDLSNGTFFKMICLCETDEFGCEADLFAFEMEIKKVSYLSDAPLIVEEPFPQLLITTPVMLCDDRCYIHGTCSNGTCVCNHGWNGKHCTLPGCQNNCGHGECIQSYEMWKCLCQEGWEGSFCEHPLELNCSDKIDNDEDGLIDCQDPECCVSDPICSLSQLCLTVDDPENILSKNESISTFFDGILPLLDRNTGIQRYARIKNFNPSRISVIRGRIVTKKTGSGLPGVRISRENSLGEGFTLSRKDGHFDFVTNGGNLAVLKFGKSPFPFVSRRVYIPSHQILDIGSIILDADDDWSLTMSPQQTIKYCPDHIYGNLSVVGIKTPTKSSNSLLLRIEGSVNLKLVYKSESNATHIKINLIKGKPPSSLVKIHLEIRIGGRFYTRFLEPEDDLNVDFIWDRRDVYGRRVFGKSLAFIRAGYEYSNCIHSPVWSSKTLNNIQAMNIPKGMSGINQGWNLNIHHRLDPISKILFKGDGSVLDLERSRFHTRLQEFVTSDKGNKPIGVLINSRDGSIIIGFSSEINLYDPFTKKFQTLLRLNASSEESRYYMALNPMNDDIYVSLPSEKIVLRIKDTEEVLDEFQNYELIAGNRKKCRSVHHCGNGGHANESSLIYPKGIDIASDGTIYLADGRSLRRINNGIINSISGSEDSKIYEWRPPFSECDVNWQTRDLDLRWPTDLALNPLDENTLIYVDDGDVFEYIIDSSVARPLFAAPTWCSDVSKRSLKYLEEDVTSVEYDQKGNLHLVVNRLINSHSSEKSGIMTLDSENRLISTLPVGEKFDIPSYDFDFISDLSVANDGSYIICDFQNERVHRLSYGELILNFENKYDISFPKNNEIYSFSPEGIHLETRALFTDSPLISFLYDNYNNIIGVTNLYKSTLEIERDYEDARRPVRRINIDGKLSHDIKLSSNSEIKSIRFPSGNILSFGYQNGTLIWKLENGKLRTIYEYDSLGFYLKSIYPDGTSNHDGRHFENNHNVIEIEYEIQSLPGRSSNKMRDVVLPHSFQMEDLNLEWNHYVRASSRSFDAFNGIGKHFMVNGKRSFSLEMHPRSGIQSVYDGGSISKRLLRVEEFYVPPRRLWIPEIDTGLSVVDETFTRDRMLSSVKRDDTFVHFIYDESGRIISLNSSGKIEEFFYDSINDAFPSTVITANGAEYSIFRDGSGGLSSVVTPSNYTFNFHLIPMIGYYLMTYKPPWKSVPFRKKFLRHDEQSTEAHGRVSPFSNIELEESYRYDESTGRIVEDDIFFYDYGVTSAVIQKTDSTFYGIYESDSLGRETARLMINDGRPIYKESCIYNKDTISFRSYSLGNDDSPAKVIKYSFDTLGLLIGYEDEAFQWKYYRDAVGNVVNMDFGAGRTRFQIEYGERISKVGEDFDVIYDNNTGYMMSRHEFRFEYDDFGRIESTFKGDQLSSSFFYDDWDHMRVTQIYDNGVLITYQYERKDKPLLPTRVVRESPESPTSKTTLRLFYDHLDRLFFVLVVEQELQYYVVTDLVGTPELVFDSETGRVVKTFLRSPYGVLIAEKGDPDLWLPIGYKGGIEEPSSGTVILGGRAYDSHLGQFRTPQIDKFLNPNFQLKNVRDIHSYKMDYPVTNQGVNTLTLNNFESWITFLGLLTPKELTANLGKLPSSFQSVLVQQNFEFRDGNVRFVPLHHSVSHDTQLLGPDIIISLNNEKKLTTRVLRGAGTVETILSSLINGTIILENDENINSSKIHINFYRRDYELPENLELLKAGSIIPEINYLVPLRRLTLRIDVVKFLFTFWIGFDDVEDVLANL</sequence>
<dbReference type="EMBL" id="HACA01021317">
    <property type="protein sequence ID" value="CDW38678.1"/>
    <property type="molecule type" value="Transcribed_RNA"/>
</dbReference>
<dbReference type="Pfam" id="PF24329">
    <property type="entry name" value="FN-plug_TEN1-4"/>
    <property type="match status" value="1"/>
</dbReference>
<feature type="disulfide bond" evidence="4">
    <location>
        <begin position="604"/>
        <end position="613"/>
    </location>
</feature>
<evidence type="ECO:0000313" key="7">
    <source>
        <dbReference type="EMBL" id="CDW38678.1"/>
    </source>
</evidence>
<accession>A0A0K2UKB8</accession>
<dbReference type="Pfam" id="PF23106">
    <property type="entry name" value="EGF_Teneurin"/>
    <property type="match status" value="1"/>
</dbReference>
<feature type="signal peptide" evidence="5">
    <location>
        <begin position="1"/>
        <end position="23"/>
    </location>
</feature>
<feature type="domain" description="EGF-like" evidence="6">
    <location>
        <begin position="575"/>
        <end position="614"/>
    </location>
</feature>
<dbReference type="InterPro" id="IPR056822">
    <property type="entry name" value="TEN_NHL"/>
</dbReference>
<dbReference type="SMART" id="SM00181">
    <property type="entry name" value="EGF"/>
    <property type="match status" value="2"/>
</dbReference>
<keyword evidence="1 4" id="KW-0245">EGF-like domain</keyword>
<dbReference type="OrthoDB" id="442731at2759"/>
<reference evidence="7" key="1">
    <citation type="submission" date="2014-05" db="EMBL/GenBank/DDBJ databases">
        <authorList>
            <person name="Chronopoulou M."/>
        </authorList>
    </citation>
    <scope>NUCLEOTIDE SEQUENCE</scope>
    <source>
        <tissue evidence="7">Whole organism</tissue>
    </source>
</reference>
<dbReference type="InterPro" id="IPR057627">
    <property type="entry name" value="FN-plug_TEN1-4"/>
</dbReference>
<keyword evidence="2" id="KW-0677">Repeat</keyword>
<dbReference type="InterPro" id="IPR056823">
    <property type="entry name" value="TEN-like_YD-shell"/>
</dbReference>
<evidence type="ECO:0000256" key="1">
    <source>
        <dbReference type="ARBA" id="ARBA00022536"/>
    </source>
</evidence>
<protein>
    <recommendedName>
        <fullName evidence="6">EGF-like domain-containing protein</fullName>
    </recommendedName>
</protein>
<dbReference type="PROSITE" id="PS00022">
    <property type="entry name" value="EGF_1"/>
    <property type="match status" value="1"/>
</dbReference>
<dbReference type="PANTHER" id="PTHR11219:SF69">
    <property type="entry name" value="TENEURIN-A"/>
    <property type="match status" value="1"/>
</dbReference>
<keyword evidence="3 4" id="KW-1015">Disulfide bond</keyword>
<dbReference type="Gene3D" id="2.120.10.30">
    <property type="entry name" value="TolB, C-terminal domain"/>
    <property type="match status" value="1"/>
</dbReference>
<dbReference type="InterPro" id="IPR056820">
    <property type="entry name" value="TEN_TTR-like"/>
</dbReference>
<evidence type="ECO:0000256" key="4">
    <source>
        <dbReference type="PROSITE-ProRule" id="PRU00076"/>
    </source>
</evidence>
<comment type="caution">
    <text evidence="4">Lacks conserved residue(s) required for the propagation of feature annotation.</text>
</comment>
<evidence type="ECO:0000256" key="3">
    <source>
        <dbReference type="ARBA" id="ARBA00023157"/>
    </source>
</evidence>
<name>A0A0K2UKB8_LEPSM</name>
<keyword evidence="5" id="KW-0732">Signal</keyword>
<dbReference type="PROSITE" id="PS50026">
    <property type="entry name" value="EGF_3"/>
    <property type="match status" value="1"/>
</dbReference>
<dbReference type="InterPro" id="IPR011042">
    <property type="entry name" value="6-blade_b-propeller_TolB-like"/>
</dbReference>